<gene>
    <name evidence="2" type="ORF">OJ1121_A05.27</name>
    <name evidence="1" type="ORF">OJ1699_E05.3</name>
</gene>
<evidence type="ECO:0000313" key="2">
    <source>
        <dbReference type="EMBL" id="BAD31870.1"/>
    </source>
</evidence>
<evidence type="ECO:0000313" key="3">
    <source>
        <dbReference type="Proteomes" id="UP000000763"/>
    </source>
</evidence>
<reference evidence="3" key="3">
    <citation type="journal article" date="2005" name="Nature">
        <title>The map-based sequence of the rice genome.</title>
        <authorList>
            <consortium name="International rice genome sequencing project (IRGSP)"/>
            <person name="Matsumoto T."/>
            <person name="Wu J."/>
            <person name="Kanamori H."/>
            <person name="Katayose Y."/>
            <person name="Fujisawa M."/>
            <person name="Namiki N."/>
            <person name="Mizuno H."/>
            <person name="Yamamoto K."/>
            <person name="Antonio B.A."/>
            <person name="Baba T."/>
            <person name="Sakata K."/>
            <person name="Nagamura Y."/>
            <person name="Aoki H."/>
            <person name="Arikawa K."/>
            <person name="Arita K."/>
            <person name="Bito T."/>
            <person name="Chiden Y."/>
            <person name="Fujitsuka N."/>
            <person name="Fukunaka R."/>
            <person name="Hamada M."/>
            <person name="Harada C."/>
            <person name="Hayashi A."/>
            <person name="Hijishita S."/>
            <person name="Honda M."/>
            <person name="Hosokawa S."/>
            <person name="Ichikawa Y."/>
            <person name="Idonuma A."/>
            <person name="Iijima M."/>
            <person name="Ikeda M."/>
            <person name="Ikeno M."/>
            <person name="Ito K."/>
            <person name="Ito S."/>
            <person name="Ito T."/>
            <person name="Ito Y."/>
            <person name="Ito Y."/>
            <person name="Iwabuchi A."/>
            <person name="Kamiya K."/>
            <person name="Karasawa W."/>
            <person name="Kurita K."/>
            <person name="Katagiri S."/>
            <person name="Kikuta A."/>
            <person name="Kobayashi H."/>
            <person name="Kobayashi N."/>
            <person name="Machita K."/>
            <person name="Maehara T."/>
            <person name="Masukawa M."/>
            <person name="Mizubayashi T."/>
            <person name="Mukai Y."/>
            <person name="Nagasaki H."/>
            <person name="Nagata Y."/>
            <person name="Naito S."/>
            <person name="Nakashima M."/>
            <person name="Nakama Y."/>
            <person name="Nakamichi Y."/>
            <person name="Nakamura M."/>
            <person name="Meguro A."/>
            <person name="Negishi M."/>
            <person name="Ohta I."/>
            <person name="Ohta T."/>
            <person name="Okamoto M."/>
            <person name="Ono N."/>
            <person name="Saji S."/>
            <person name="Sakaguchi M."/>
            <person name="Sakai K."/>
            <person name="Shibata M."/>
            <person name="Shimokawa T."/>
            <person name="Song J."/>
            <person name="Takazaki Y."/>
            <person name="Terasawa K."/>
            <person name="Tsugane M."/>
            <person name="Tsuji K."/>
            <person name="Ueda S."/>
            <person name="Waki K."/>
            <person name="Yamagata H."/>
            <person name="Yamamoto M."/>
            <person name="Yamamoto S."/>
            <person name="Yamane H."/>
            <person name="Yoshiki S."/>
            <person name="Yoshihara R."/>
            <person name="Yukawa K."/>
            <person name="Zhong H."/>
            <person name="Yano M."/>
            <person name="Yuan Q."/>
            <person name="Ouyang S."/>
            <person name="Liu J."/>
            <person name="Jones K.M."/>
            <person name="Gansberger K."/>
            <person name="Moffat K."/>
            <person name="Hill J."/>
            <person name="Bera J."/>
            <person name="Fadrosh D."/>
            <person name="Jin S."/>
            <person name="Johri S."/>
            <person name="Kim M."/>
            <person name="Overton L."/>
            <person name="Reardon M."/>
            <person name="Tsitrin T."/>
            <person name="Vuong H."/>
            <person name="Weaver B."/>
            <person name="Ciecko A."/>
            <person name="Tallon L."/>
            <person name="Jackson J."/>
            <person name="Pai G."/>
            <person name="Aken S.V."/>
            <person name="Utterback T."/>
            <person name="Reidmuller S."/>
            <person name="Feldblyum T."/>
            <person name="Hsiao J."/>
            <person name="Zismann V."/>
            <person name="Iobst S."/>
            <person name="de Vazeille A.R."/>
            <person name="Buell C.R."/>
            <person name="Ying K."/>
            <person name="Li Y."/>
            <person name="Lu T."/>
            <person name="Huang Y."/>
            <person name="Zhao Q."/>
            <person name="Feng Q."/>
            <person name="Zhang L."/>
            <person name="Zhu J."/>
            <person name="Weng Q."/>
            <person name="Mu J."/>
            <person name="Lu Y."/>
            <person name="Fan D."/>
            <person name="Liu Y."/>
            <person name="Guan J."/>
            <person name="Zhang Y."/>
            <person name="Yu S."/>
            <person name="Liu X."/>
            <person name="Zhang Y."/>
            <person name="Hong G."/>
            <person name="Han B."/>
            <person name="Choisne N."/>
            <person name="Demange N."/>
            <person name="Orjeda G."/>
            <person name="Samain S."/>
            <person name="Cattolico L."/>
            <person name="Pelletier E."/>
            <person name="Couloux A."/>
            <person name="Segurens B."/>
            <person name="Wincker P."/>
            <person name="D'Hont A."/>
            <person name="Scarpelli C."/>
            <person name="Weissenbach J."/>
            <person name="Salanoubat M."/>
            <person name="Quetier F."/>
            <person name="Yu Y."/>
            <person name="Kim H.R."/>
            <person name="Rambo T."/>
            <person name="Currie J."/>
            <person name="Collura K."/>
            <person name="Luo M."/>
            <person name="Yang T."/>
            <person name="Ammiraju J.S.S."/>
            <person name="Engler F."/>
            <person name="Soderlund C."/>
            <person name="Wing R.A."/>
            <person name="Palmer L.E."/>
            <person name="de la Bastide M."/>
            <person name="Spiegel L."/>
            <person name="Nascimento L."/>
            <person name="Zutavern T."/>
            <person name="O'Shaughnessy A."/>
            <person name="Dike S."/>
            <person name="Dedhia N."/>
            <person name="Preston R."/>
            <person name="Balija V."/>
            <person name="McCombie W.R."/>
            <person name="Chow T."/>
            <person name="Chen H."/>
            <person name="Chung M."/>
            <person name="Chen C."/>
            <person name="Shaw J."/>
            <person name="Wu H."/>
            <person name="Hsiao K."/>
            <person name="Chao Y."/>
            <person name="Chu M."/>
            <person name="Cheng C."/>
            <person name="Hour A."/>
            <person name="Lee P."/>
            <person name="Lin S."/>
            <person name="Lin Y."/>
            <person name="Liou J."/>
            <person name="Liu S."/>
            <person name="Hsing Y."/>
            <person name="Raghuvanshi S."/>
            <person name="Mohanty A."/>
            <person name="Bharti A.K."/>
            <person name="Gaur A."/>
            <person name="Gupta V."/>
            <person name="Kumar D."/>
            <person name="Ravi V."/>
            <person name="Vij S."/>
            <person name="Kapur A."/>
            <person name="Khurana P."/>
            <person name="Khurana P."/>
            <person name="Khurana J.P."/>
            <person name="Tyagi A.K."/>
            <person name="Gaikwad K."/>
            <person name="Singh A."/>
            <person name="Dalal V."/>
            <person name="Srivastava S."/>
            <person name="Dixit A."/>
            <person name="Pal A.K."/>
            <person name="Ghazi I.A."/>
            <person name="Yadav M."/>
            <person name="Pandit A."/>
            <person name="Bhargava A."/>
            <person name="Sureshbabu K."/>
            <person name="Batra K."/>
            <person name="Sharma T.R."/>
            <person name="Mohapatra T."/>
            <person name="Singh N.K."/>
            <person name="Messing J."/>
            <person name="Nelson A.B."/>
            <person name="Fuks G."/>
            <person name="Kavchok S."/>
            <person name="Keizer G."/>
            <person name="Linton E."/>
            <person name="Llaca V."/>
            <person name="Song R."/>
            <person name="Tanyolac B."/>
            <person name="Young S."/>
            <person name="Ho-Il K."/>
            <person name="Hahn J.H."/>
            <person name="Sangsakoo G."/>
            <person name="Vanavichit A."/>
            <person name="de Mattos Luiz.A.T."/>
            <person name="Zimmer P.D."/>
            <person name="Malone G."/>
            <person name="Dellagostin O."/>
            <person name="de Oliveira A.C."/>
            <person name="Bevan M."/>
            <person name="Bancroft I."/>
            <person name="Minx P."/>
            <person name="Cordum H."/>
            <person name="Wilson R."/>
            <person name="Cheng Z."/>
            <person name="Jin W."/>
            <person name="Jiang J."/>
            <person name="Leong S.A."/>
            <person name="Iwama H."/>
            <person name="Gojobori T."/>
            <person name="Itoh T."/>
            <person name="Niimura Y."/>
            <person name="Fujii Y."/>
            <person name="Habara T."/>
            <person name="Sakai H."/>
            <person name="Sato Y."/>
            <person name="Wilson G."/>
            <person name="Kumar K."/>
            <person name="McCouch S."/>
            <person name="Juretic N."/>
            <person name="Hoen D."/>
            <person name="Wright S."/>
            <person name="Bruskiewich R."/>
            <person name="Bureau T."/>
            <person name="Miyao A."/>
            <person name="Hirochika H."/>
            <person name="Nishikawa T."/>
            <person name="Kadowaki K."/>
            <person name="Sugiura M."/>
            <person name="Burr B."/>
            <person name="Sasaki T."/>
        </authorList>
    </citation>
    <scope>NUCLEOTIDE SEQUENCE [LARGE SCALE GENOMIC DNA]</scope>
    <source>
        <strain evidence="3">cv. Nipponbare</strain>
    </source>
</reference>
<name>Q6ZL30_ORYSJ</name>
<reference evidence="3" key="4">
    <citation type="journal article" date="2008" name="Nucleic Acids Res.">
        <title>The rice annotation project database (RAP-DB): 2008 update.</title>
        <authorList>
            <consortium name="The rice annotation project (RAP)"/>
        </authorList>
    </citation>
    <scope>GENOME REANNOTATION</scope>
    <source>
        <strain evidence="3">cv. Nipponbare</strain>
    </source>
</reference>
<accession>Q6ZL30</accession>
<reference evidence="2" key="2">
    <citation type="submission" date="2002-11" db="EMBL/GenBank/DDBJ databases">
        <title>Oryza sativa nipponbare(GA3) genomic DNA, chromosome 7, BAC clone:OJ1121_A05.</title>
        <authorList>
            <person name="Sasaki T."/>
            <person name="Matsumoto T."/>
            <person name="Katayose Y."/>
        </authorList>
    </citation>
    <scope>NUCLEOTIDE SEQUENCE</scope>
</reference>
<reference evidence="1" key="1">
    <citation type="submission" date="2001-07" db="EMBL/GenBank/DDBJ databases">
        <title>Oryza sativa nipponbare(GA3) genomic DNA, chromosome 7, BAC clone:OJ1699_E05.</title>
        <authorList>
            <person name="Sasaki T."/>
            <person name="Matsumoto T."/>
            <person name="Yamamoto K."/>
        </authorList>
    </citation>
    <scope>NUCLEOTIDE SEQUENCE</scope>
</reference>
<protein>
    <submittedName>
        <fullName evidence="1">Uncharacterized protein</fullName>
    </submittedName>
</protein>
<dbReference type="AlphaFoldDB" id="Q6ZL30"/>
<organism evidence="1 3">
    <name type="scientific">Oryza sativa subsp. japonica</name>
    <name type="common">Rice</name>
    <dbReference type="NCBI Taxonomy" id="39947"/>
    <lineage>
        <taxon>Eukaryota</taxon>
        <taxon>Viridiplantae</taxon>
        <taxon>Streptophyta</taxon>
        <taxon>Embryophyta</taxon>
        <taxon>Tracheophyta</taxon>
        <taxon>Spermatophyta</taxon>
        <taxon>Magnoliopsida</taxon>
        <taxon>Liliopsida</taxon>
        <taxon>Poales</taxon>
        <taxon>Poaceae</taxon>
        <taxon>BOP clade</taxon>
        <taxon>Oryzoideae</taxon>
        <taxon>Oryzeae</taxon>
        <taxon>Oryzinae</taxon>
        <taxon>Oryza</taxon>
        <taxon>Oryza sativa</taxon>
    </lineage>
</organism>
<dbReference type="EMBL" id="AP005908">
    <property type="protein sequence ID" value="BAD31870.1"/>
    <property type="molecule type" value="Genomic_DNA"/>
</dbReference>
<dbReference type="EMBL" id="AP003845">
    <property type="protein sequence ID" value="BAC83141.1"/>
    <property type="molecule type" value="Genomic_DNA"/>
</dbReference>
<proteinExistence type="predicted"/>
<sequence>MDLPSLSAVTVAVRLCTDVTTTEMERAKEELRDAPTADHRSTVAIVHPPISIASSL</sequence>
<evidence type="ECO:0000313" key="1">
    <source>
        <dbReference type="EMBL" id="BAC83141.1"/>
    </source>
</evidence>
<dbReference type="Proteomes" id="UP000000763">
    <property type="component" value="Chromosome 7"/>
</dbReference>